<dbReference type="InterPro" id="IPR056402">
    <property type="entry name" value="DA_N"/>
</dbReference>
<sequence length="396" mass="42208">MVSSTGYLLTLPLLLGPVLSTQVCPRLPGIQSFPITAQAGPANGRFTSCDSGFDSPKVQAVNATTYDWWYFDAIGSDGVSSLAVVFFLEANQSGFSVTENFTNVDFVQISGSFANGTTFADFLFAEDAALVATMGDGSSGRWPGTGASWAGSPDLSDYLVTLEASHLGFEGTFSMHSVAPPHYPCSPKRANQPLEVLPGVGWANAVPDADVTVNMTVQGSPLSFTGTGYHDKNWGVKPFTTTVGSWYWGHARMGPYSLVWLDALDPTRTEYASGYVAYQGQILHAACGAMKVRPTGANVSFPPQGADALPQGFRIEVDLGEERGGVLEAELAANLATLAKPGYGRWIGTVNGSGAWGLERWLVWKGCVRTTWCAILSGSGEVDVAKMRGGWEWTRL</sequence>
<protein>
    <recommendedName>
        <fullName evidence="6">Hydroxyneurosporene synthase</fullName>
    </recommendedName>
</protein>
<evidence type="ECO:0000256" key="1">
    <source>
        <dbReference type="SAM" id="SignalP"/>
    </source>
</evidence>
<evidence type="ECO:0000259" key="3">
    <source>
        <dbReference type="Pfam" id="PF25581"/>
    </source>
</evidence>
<dbReference type="Pfam" id="PF25581">
    <property type="entry name" value="AsqO_C"/>
    <property type="match status" value="1"/>
</dbReference>
<name>A0A2V5I718_9EURO</name>
<keyword evidence="5" id="KW-1185">Reference proteome</keyword>
<feature type="chain" id="PRO_5015906469" description="Hydroxyneurosporene synthase" evidence="1">
    <location>
        <begin position="21"/>
        <end position="396"/>
    </location>
</feature>
<dbReference type="InterPro" id="IPR057722">
    <property type="entry name" value="AsqO/PenF-like_C"/>
</dbReference>
<gene>
    <name evidence="4" type="ORF">BP00DRAFT_494494</name>
</gene>
<feature type="domain" description="Diels-Alderase N-terminal" evidence="2">
    <location>
        <begin position="57"/>
        <end position="234"/>
    </location>
</feature>
<feature type="signal peptide" evidence="1">
    <location>
        <begin position="1"/>
        <end position="20"/>
    </location>
</feature>
<dbReference type="EMBL" id="KZ825492">
    <property type="protein sequence ID" value="PYI32479.1"/>
    <property type="molecule type" value="Genomic_DNA"/>
</dbReference>
<dbReference type="SUPFAM" id="SSF159245">
    <property type="entry name" value="AttH-like"/>
    <property type="match status" value="1"/>
</dbReference>
<dbReference type="AlphaFoldDB" id="A0A2V5I718"/>
<evidence type="ECO:0008006" key="6">
    <source>
        <dbReference type="Google" id="ProtNLM"/>
    </source>
</evidence>
<evidence type="ECO:0000313" key="4">
    <source>
        <dbReference type="EMBL" id="PYI32479.1"/>
    </source>
</evidence>
<organism evidence="4 5">
    <name type="scientific">Aspergillus indologenus CBS 114.80</name>
    <dbReference type="NCBI Taxonomy" id="1450541"/>
    <lineage>
        <taxon>Eukaryota</taxon>
        <taxon>Fungi</taxon>
        <taxon>Dikarya</taxon>
        <taxon>Ascomycota</taxon>
        <taxon>Pezizomycotina</taxon>
        <taxon>Eurotiomycetes</taxon>
        <taxon>Eurotiomycetidae</taxon>
        <taxon>Eurotiales</taxon>
        <taxon>Aspergillaceae</taxon>
        <taxon>Aspergillus</taxon>
        <taxon>Aspergillus subgen. Circumdati</taxon>
    </lineage>
</organism>
<feature type="domain" description="AsqO/PenF-like C-terminal" evidence="3">
    <location>
        <begin position="241"/>
        <end position="353"/>
    </location>
</feature>
<evidence type="ECO:0000259" key="2">
    <source>
        <dbReference type="Pfam" id="PF24137"/>
    </source>
</evidence>
<reference evidence="4 5" key="1">
    <citation type="submission" date="2018-02" db="EMBL/GenBank/DDBJ databases">
        <title>The genomes of Aspergillus section Nigri reveals drivers in fungal speciation.</title>
        <authorList>
            <consortium name="DOE Joint Genome Institute"/>
            <person name="Vesth T.C."/>
            <person name="Nybo J."/>
            <person name="Theobald S."/>
            <person name="Brandl J."/>
            <person name="Frisvad J.C."/>
            <person name="Nielsen K.F."/>
            <person name="Lyhne E.K."/>
            <person name="Kogle M.E."/>
            <person name="Kuo A."/>
            <person name="Riley R."/>
            <person name="Clum A."/>
            <person name="Nolan M."/>
            <person name="Lipzen A."/>
            <person name="Salamov A."/>
            <person name="Henrissat B."/>
            <person name="Wiebenga A."/>
            <person name="De vries R.P."/>
            <person name="Grigoriev I.V."/>
            <person name="Mortensen U.H."/>
            <person name="Andersen M.R."/>
            <person name="Baker S.E."/>
        </authorList>
    </citation>
    <scope>NUCLEOTIDE SEQUENCE [LARGE SCALE GENOMIC DNA]</scope>
    <source>
        <strain evidence="4 5">CBS 114.80</strain>
    </source>
</reference>
<proteinExistence type="predicted"/>
<dbReference type="Pfam" id="PF24137">
    <property type="entry name" value="DA_N"/>
    <property type="match status" value="1"/>
</dbReference>
<dbReference type="Proteomes" id="UP000248817">
    <property type="component" value="Unassembled WGS sequence"/>
</dbReference>
<accession>A0A2V5I718</accession>
<evidence type="ECO:0000313" key="5">
    <source>
        <dbReference type="Proteomes" id="UP000248817"/>
    </source>
</evidence>
<keyword evidence="1" id="KW-0732">Signal</keyword>